<evidence type="ECO:0000256" key="1">
    <source>
        <dbReference type="SAM" id="Coils"/>
    </source>
</evidence>
<dbReference type="Gene3D" id="1.10.340.70">
    <property type="match status" value="1"/>
</dbReference>
<dbReference type="GO" id="GO:0016779">
    <property type="term" value="F:nucleotidyltransferase activity"/>
    <property type="evidence" value="ECO:0007669"/>
    <property type="project" value="UniProtKB-KW"/>
</dbReference>
<dbReference type="EC" id="3.1.26.4" evidence="6"/>
<accession>A0A2P6QZJ7</accession>
<dbReference type="Pfam" id="PF17921">
    <property type="entry name" value="Integrase_H2C2"/>
    <property type="match status" value="1"/>
</dbReference>
<comment type="caution">
    <text evidence="6">The sequence shown here is derived from an EMBL/GenBank/DDBJ whole genome shotgun (WGS) entry which is preliminary data.</text>
</comment>
<keyword evidence="1" id="KW-0175">Coiled coil</keyword>
<dbReference type="OMA" id="LEARYYW"/>
<feature type="compositionally biased region" description="Polar residues" evidence="2">
    <location>
        <begin position="135"/>
        <end position="144"/>
    </location>
</feature>
<sequence length="522" mass="58760">MCRLFRAFGVILYMLFIECVQGTRTMAEYTAEFLRYSEPNELGETEGQKVAHYISGLKPTIQEKIGLQTVWTVTEATSLALKAKLLEKPSRASSFQRYTYQRSTELVNSLAGKGKAIQQNTEGAPRASNPPFKGASSSSGTQNNSEFEMEEAFKESEVICPVMLILRRLIWAKCSSNHAVVDFYVSDGYLFKGNRLCIPSSSLREKLIRDLHGGGLSGHLGRDKTIASLEERYFWPQLKKDVGAIVRKCYTCQVSKGQSQNTSLYLPLPIPEDIWQDLSMDFVLGLPCTQRGVDSMFVVVDKFSKMAYFIAWKSPFSLVYTAVPRHVVDLVKLPKVPSVSVAAEGMAKDVQTVREEVKTKLEETNAKYKAAADKHRRVKVFQEGDDVMVFLRKERFPVGTYNNLKPRKYGPFKVLRKINDNAYVVTLPDSMGISNTFNVADLHEFREDEVLYLEENSGSSSTEVIFLTASSKKPTSCLSIVFRYKHLICAACLSLMIIQLDISITYKITSKVISFGKERLVN</sequence>
<feature type="chain" id="PRO_5015135609" evidence="3">
    <location>
        <begin position="23"/>
        <end position="522"/>
    </location>
</feature>
<dbReference type="InterPro" id="IPR041588">
    <property type="entry name" value="Integrase_H2C2"/>
</dbReference>
<dbReference type="GO" id="GO:0004523">
    <property type="term" value="F:RNA-DNA hybrid ribonuclease activity"/>
    <property type="evidence" value="ECO:0007669"/>
    <property type="project" value="UniProtKB-EC"/>
</dbReference>
<evidence type="ECO:0000256" key="3">
    <source>
        <dbReference type="SAM" id="SignalP"/>
    </source>
</evidence>
<feature type="domain" description="Tf2-1-like SH3-like" evidence="5">
    <location>
        <begin position="384"/>
        <end position="445"/>
    </location>
</feature>
<feature type="region of interest" description="Disordered" evidence="2">
    <location>
        <begin position="117"/>
        <end position="147"/>
    </location>
</feature>
<keyword evidence="6" id="KW-0808">Transferase</keyword>
<dbReference type="Proteomes" id="UP000238479">
    <property type="component" value="Chromosome 4"/>
</dbReference>
<reference evidence="6 7" key="1">
    <citation type="journal article" date="2018" name="Nat. Genet.">
        <title>The Rosa genome provides new insights in the design of modern roses.</title>
        <authorList>
            <person name="Bendahmane M."/>
        </authorList>
    </citation>
    <scope>NUCLEOTIDE SEQUENCE [LARGE SCALE GENOMIC DNA]</scope>
    <source>
        <strain evidence="7">cv. Old Blush</strain>
    </source>
</reference>
<dbReference type="Pfam" id="PF24626">
    <property type="entry name" value="SH3_Tf2-1"/>
    <property type="match status" value="1"/>
</dbReference>
<keyword evidence="6" id="KW-0548">Nucleotidyltransferase</keyword>
<evidence type="ECO:0000313" key="7">
    <source>
        <dbReference type="Proteomes" id="UP000238479"/>
    </source>
</evidence>
<dbReference type="EMBL" id="PDCK01000042">
    <property type="protein sequence ID" value="PRQ39617.1"/>
    <property type="molecule type" value="Genomic_DNA"/>
</dbReference>
<evidence type="ECO:0000259" key="4">
    <source>
        <dbReference type="Pfam" id="PF17921"/>
    </source>
</evidence>
<dbReference type="PANTHER" id="PTHR35046">
    <property type="entry name" value="ZINC KNUCKLE (CCHC-TYPE) FAMILY PROTEIN"/>
    <property type="match status" value="1"/>
</dbReference>
<dbReference type="EC" id="2.7.7.-" evidence="6"/>
<gene>
    <name evidence="6" type="ORF">RchiOBHm_Chr4g0427231</name>
</gene>
<protein>
    <submittedName>
        <fullName evidence="6">Putative nucleotidyltransferase, Ribonuclease H</fullName>
        <ecNumber evidence="6">2.7.7.-</ecNumber>
        <ecNumber evidence="6">3.1.26.4</ecNumber>
    </submittedName>
</protein>
<feature type="domain" description="Integrase zinc-binding" evidence="4">
    <location>
        <begin position="201"/>
        <end position="256"/>
    </location>
</feature>
<dbReference type="PANTHER" id="PTHR35046:SF26">
    <property type="entry name" value="RNA-DIRECTED DNA POLYMERASE"/>
    <property type="match status" value="1"/>
</dbReference>
<organism evidence="6 7">
    <name type="scientific">Rosa chinensis</name>
    <name type="common">China rose</name>
    <dbReference type="NCBI Taxonomy" id="74649"/>
    <lineage>
        <taxon>Eukaryota</taxon>
        <taxon>Viridiplantae</taxon>
        <taxon>Streptophyta</taxon>
        <taxon>Embryophyta</taxon>
        <taxon>Tracheophyta</taxon>
        <taxon>Spermatophyta</taxon>
        <taxon>Magnoliopsida</taxon>
        <taxon>eudicotyledons</taxon>
        <taxon>Gunneridae</taxon>
        <taxon>Pentapetalae</taxon>
        <taxon>rosids</taxon>
        <taxon>fabids</taxon>
        <taxon>Rosales</taxon>
        <taxon>Rosaceae</taxon>
        <taxon>Rosoideae</taxon>
        <taxon>Rosoideae incertae sedis</taxon>
        <taxon>Rosa</taxon>
    </lineage>
</organism>
<evidence type="ECO:0000259" key="5">
    <source>
        <dbReference type="Pfam" id="PF24626"/>
    </source>
</evidence>
<dbReference type="AlphaFoldDB" id="A0A2P6QZJ7"/>
<dbReference type="Gramene" id="PRQ39617">
    <property type="protein sequence ID" value="PRQ39617"/>
    <property type="gene ID" value="RchiOBHm_Chr4g0427231"/>
</dbReference>
<evidence type="ECO:0000256" key="2">
    <source>
        <dbReference type="SAM" id="MobiDB-lite"/>
    </source>
</evidence>
<name>A0A2P6QZJ7_ROSCH</name>
<evidence type="ECO:0000313" key="6">
    <source>
        <dbReference type="EMBL" id="PRQ39617.1"/>
    </source>
</evidence>
<keyword evidence="7" id="KW-1185">Reference proteome</keyword>
<dbReference type="FunFam" id="1.10.340.70:FF:000001">
    <property type="entry name" value="Retrovirus-related Pol polyprotein from transposon gypsy-like Protein"/>
    <property type="match status" value="1"/>
</dbReference>
<dbReference type="InterPro" id="IPR056924">
    <property type="entry name" value="SH3_Tf2-1"/>
</dbReference>
<keyword evidence="6" id="KW-0378">Hydrolase</keyword>
<dbReference type="STRING" id="74649.A0A2P6QZJ7"/>
<feature type="signal peptide" evidence="3">
    <location>
        <begin position="1"/>
        <end position="22"/>
    </location>
</feature>
<feature type="coiled-coil region" evidence="1">
    <location>
        <begin position="347"/>
        <end position="378"/>
    </location>
</feature>
<keyword evidence="3" id="KW-0732">Signal</keyword>
<proteinExistence type="predicted"/>